<comment type="caution">
    <text evidence="1">The sequence shown here is derived from an EMBL/GenBank/DDBJ whole genome shotgun (WGS) entry which is preliminary data.</text>
</comment>
<reference evidence="1 2" key="1">
    <citation type="journal article" date="2013" name="Genome Biol. Evol.">
        <title>Genomes of Stigonematalean cyanobacteria (subsection V) and the evolution of oxygenic photosynthesis from prokaryotes to plastids.</title>
        <authorList>
            <person name="Dagan T."/>
            <person name="Roettger M."/>
            <person name="Stucken K."/>
            <person name="Landan G."/>
            <person name="Koch R."/>
            <person name="Major P."/>
            <person name="Gould S.B."/>
            <person name="Goremykin V.V."/>
            <person name="Rippka R."/>
            <person name="Tandeau de Marsac N."/>
            <person name="Gugger M."/>
            <person name="Lockhart P.J."/>
            <person name="Allen J.F."/>
            <person name="Brune I."/>
            <person name="Maus I."/>
            <person name="Puhler A."/>
            <person name="Martin W.F."/>
        </authorList>
    </citation>
    <scope>NUCLEOTIDE SEQUENCE [LARGE SCALE GENOMIC DNA]</scope>
    <source>
        <strain evidence="1 2">PCC 7110</strain>
    </source>
</reference>
<sequence>MAYSEFSLRRAKEEFNLTFKEGSRFLPETEPIATSPYLTEFLAESIPLAIATGSEKARSELIVSPILFEVRKILDRSISFFSGEDFTVDPDAGLSGTCDFLISRSPEQLLIEAPVIVIVEAKKENLKAGLGQCIAEMVAAQRFNVAKEHPIPTIYGSVTSGNRWTFLKLEEQTVTIDLTEYLIPPVEKLLGMLLWMVREG</sequence>
<protein>
    <recommendedName>
        <fullName evidence="3">Restriction endonuclease subunit R</fullName>
    </recommendedName>
</protein>
<evidence type="ECO:0000313" key="1">
    <source>
        <dbReference type="EMBL" id="KYC35852.1"/>
    </source>
</evidence>
<name>A0A139WTU0_9CYAN</name>
<dbReference type="EMBL" id="ANNX02000049">
    <property type="protein sequence ID" value="KYC35852.1"/>
    <property type="molecule type" value="Genomic_DNA"/>
</dbReference>
<dbReference type="Proteomes" id="UP000076925">
    <property type="component" value="Unassembled WGS sequence"/>
</dbReference>
<dbReference type="OrthoDB" id="518124at2"/>
<keyword evidence="2" id="KW-1185">Reference proteome</keyword>
<dbReference type="AlphaFoldDB" id="A0A139WTU0"/>
<accession>A0A139WTU0</accession>
<dbReference type="STRING" id="128403.WA1_05650"/>
<dbReference type="RefSeq" id="WP_017748182.1">
    <property type="nucleotide sequence ID" value="NZ_KQ976354.1"/>
</dbReference>
<proteinExistence type="predicted"/>
<evidence type="ECO:0000313" key="2">
    <source>
        <dbReference type="Proteomes" id="UP000076925"/>
    </source>
</evidence>
<evidence type="ECO:0008006" key="3">
    <source>
        <dbReference type="Google" id="ProtNLM"/>
    </source>
</evidence>
<organism evidence="1 2">
    <name type="scientific">Scytonema hofmannii PCC 7110</name>
    <dbReference type="NCBI Taxonomy" id="128403"/>
    <lineage>
        <taxon>Bacteria</taxon>
        <taxon>Bacillati</taxon>
        <taxon>Cyanobacteriota</taxon>
        <taxon>Cyanophyceae</taxon>
        <taxon>Nostocales</taxon>
        <taxon>Scytonemataceae</taxon>
        <taxon>Scytonema</taxon>
    </lineage>
</organism>
<gene>
    <name evidence="1" type="ORF">WA1_05650</name>
</gene>